<dbReference type="InterPro" id="IPR006543">
    <property type="entry name" value="Histidinol-phos"/>
</dbReference>
<evidence type="ECO:0000256" key="8">
    <source>
        <dbReference type="ARBA" id="ARBA00061616"/>
    </source>
</evidence>
<accession>A0A5C8LKN3</accession>
<comment type="cofactor">
    <cofactor evidence="13">
        <name>Zn(2+)</name>
        <dbReference type="ChEBI" id="CHEBI:29105"/>
    </cofactor>
</comment>
<evidence type="ECO:0000256" key="1">
    <source>
        <dbReference type="ARBA" id="ARBA00004496"/>
    </source>
</evidence>
<feature type="binding site" evidence="13">
    <location>
        <position position="98"/>
    </location>
    <ligand>
        <name>Zn(2+)</name>
        <dbReference type="ChEBI" id="CHEBI:29105"/>
    </ligand>
</feature>
<feature type="site" description="Contributes to substrate recognition" evidence="12">
    <location>
        <position position="114"/>
    </location>
</feature>
<feature type="binding site" evidence="13">
    <location>
        <position position="111"/>
    </location>
    <ligand>
        <name>Zn(2+)</name>
        <dbReference type="ChEBI" id="CHEBI:29105"/>
    </ligand>
</feature>
<feature type="site" description="Stabilizes the phosphoryl group" evidence="12">
    <location>
        <position position="57"/>
    </location>
</feature>
<feature type="binding site" evidence="13">
    <location>
        <position position="140"/>
    </location>
    <ligand>
        <name>Mg(2+)</name>
        <dbReference type="ChEBI" id="CHEBI:18420"/>
    </ligand>
</feature>
<sequence length="189" mass="21023">MSQPLDQKRKAAFLDRDGVINIDHGYVSQPSQFEFIDGVFDACRHLQQQGYLLIVVTNQSGIGRGYYSEQQFHVLTDWMKAQFEAHGVTLTDVFFCPHHPVNAIPPYQIDCDCRKPAPGMLLQAIEKYQIDPNQSLMLGDKKADMQAAKAAGVGRKVLVLSGQTLTTEDKASADEVWPSIKAAQELVTN</sequence>
<dbReference type="InterPro" id="IPR036412">
    <property type="entry name" value="HAD-like_sf"/>
</dbReference>
<dbReference type="RefSeq" id="WP_147905424.1">
    <property type="nucleotide sequence ID" value="NZ_BAAAGC010000002.1"/>
</dbReference>
<dbReference type="EMBL" id="VRLR01000016">
    <property type="protein sequence ID" value="TXK77916.1"/>
    <property type="molecule type" value="Genomic_DNA"/>
</dbReference>
<feature type="binding site" evidence="11">
    <location>
        <begin position="57"/>
        <end position="60"/>
    </location>
    <ligand>
        <name>substrate</name>
    </ligand>
</feature>
<reference evidence="14 15" key="1">
    <citation type="submission" date="2019-08" db="EMBL/GenBank/DDBJ databases">
        <title>Draft genome analysis of Rheinheimera tangshanensis isolated from the roots of fresh rice plants (Oryza sativa).</title>
        <authorList>
            <person name="Yu Q."/>
            <person name="Qi Y."/>
            <person name="Zhang H."/>
            <person name="Pu J."/>
        </authorList>
    </citation>
    <scope>NUCLEOTIDE SEQUENCE [LARGE SCALE GENOMIC DNA]</scope>
    <source>
        <strain evidence="14 15">JA3-B52</strain>
    </source>
</reference>
<evidence type="ECO:0000256" key="7">
    <source>
        <dbReference type="ARBA" id="ARBA00031828"/>
    </source>
</evidence>
<comment type="subcellular location">
    <subcellularLocation>
        <location evidence="1 9">Cytoplasm</location>
    </subcellularLocation>
</comment>
<comment type="caution">
    <text evidence="14">The sequence shown here is derived from an EMBL/GenBank/DDBJ whole genome shotgun (WGS) entry which is preliminary data.</text>
</comment>
<dbReference type="InterPro" id="IPR004446">
    <property type="entry name" value="Heptose_bisP_phosphatase"/>
</dbReference>
<feature type="site" description="Stabilizes the phosphoryl group" evidence="12">
    <location>
        <position position="115"/>
    </location>
</feature>
<feature type="binding site" evidence="11">
    <location>
        <begin position="114"/>
        <end position="115"/>
    </location>
    <ligand>
        <name>substrate</name>
    </ligand>
</feature>
<feature type="binding site" evidence="13">
    <location>
        <position position="141"/>
    </location>
    <ligand>
        <name>Mg(2+)</name>
        <dbReference type="ChEBI" id="CHEBI:18420"/>
    </ligand>
</feature>
<dbReference type="NCBIfam" id="NF006506">
    <property type="entry name" value="PRK08942.1"/>
    <property type="match status" value="1"/>
</dbReference>
<dbReference type="InterPro" id="IPR023214">
    <property type="entry name" value="HAD_sf"/>
</dbReference>
<keyword evidence="5 13" id="KW-0862">Zinc</keyword>
<evidence type="ECO:0000256" key="6">
    <source>
        <dbReference type="ARBA" id="ARBA00023277"/>
    </source>
</evidence>
<feature type="binding site" evidence="11">
    <location>
        <position position="141"/>
    </location>
    <ligand>
        <name>substrate</name>
    </ligand>
</feature>
<keyword evidence="13" id="KW-0460">Magnesium</keyword>
<dbReference type="GO" id="GO:0016791">
    <property type="term" value="F:phosphatase activity"/>
    <property type="evidence" value="ECO:0007669"/>
    <property type="project" value="InterPro"/>
</dbReference>
<feature type="binding site" evidence="13">
    <location>
        <position position="15"/>
    </location>
    <ligand>
        <name>Mg(2+)</name>
        <dbReference type="ChEBI" id="CHEBI:18420"/>
    </ligand>
</feature>
<keyword evidence="6 9" id="KW-0119">Carbohydrate metabolism</keyword>
<keyword evidence="4 9" id="KW-0378">Hydrolase</keyword>
<evidence type="ECO:0000313" key="14">
    <source>
        <dbReference type="EMBL" id="TXK77916.1"/>
    </source>
</evidence>
<feature type="active site" description="Nucleophile" evidence="10">
    <location>
        <position position="15"/>
    </location>
</feature>
<evidence type="ECO:0000256" key="9">
    <source>
        <dbReference type="PIRNR" id="PIRNR004682"/>
    </source>
</evidence>
<feature type="binding site" evidence="11">
    <location>
        <begin position="23"/>
        <end position="26"/>
    </location>
    <ligand>
        <name>substrate</name>
    </ligand>
</feature>
<feature type="binding site" evidence="13">
    <location>
        <position position="96"/>
    </location>
    <ligand>
        <name>Zn(2+)</name>
        <dbReference type="ChEBI" id="CHEBI:29105"/>
    </ligand>
</feature>
<dbReference type="PANTHER" id="PTHR42891">
    <property type="entry name" value="D-GLYCERO-BETA-D-MANNO-HEPTOSE-1,7-BISPHOSPHATE 7-PHOSPHATASE"/>
    <property type="match status" value="1"/>
</dbReference>
<keyword evidence="2 9" id="KW-0963">Cytoplasm</keyword>
<evidence type="ECO:0000256" key="3">
    <source>
        <dbReference type="ARBA" id="ARBA00022723"/>
    </source>
</evidence>
<dbReference type="Proteomes" id="UP000321814">
    <property type="component" value="Unassembled WGS sequence"/>
</dbReference>
<keyword evidence="3 13" id="KW-0479">Metal-binding</keyword>
<evidence type="ECO:0000256" key="10">
    <source>
        <dbReference type="PIRSR" id="PIRSR004682-1"/>
    </source>
</evidence>
<evidence type="ECO:0000256" key="5">
    <source>
        <dbReference type="ARBA" id="ARBA00022833"/>
    </source>
</evidence>
<feature type="binding site" evidence="11">
    <location>
        <begin position="15"/>
        <end position="17"/>
    </location>
    <ligand>
        <name>substrate</name>
    </ligand>
</feature>
<dbReference type="Gene3D" id="3.40.50.1000">
    <property type="entry name" value="HAD superfamily/HAD-like"/>
    <property type="match status" value="1"/>
</dbReference>
<keyword evidence="15" id="KW-1185">Reference proteome</keyword>
<dbReference type="Pfam" id="PF13242">
    <property type="entry name" value="Hydrolase_like"/>
    <property type="match status" value="1"/>
</dbReference>
<feature type="active site" description="Proton donor" evidence="10">
    <location>
        <position position="17"/>
    </location>
</feature>
<dbReference type="GO" id="GO:0046872">
    <property type="term" value="F:metal ion binding"/>
    <property type="evidence" value="ECO:0007669"/>
    <property type="project" value="UniProtKB-KW"/>
</dbReference>
<comment type="cofactor">
    <cofactor evidence="13">
        <name>Mg(2+)</name>
        <dbReference type="ChEBI" id="CHEBI:18420"/>
    </cofactor>
</comment>
<dbReference type="EC" id="3.1.3.-" evidence="9"/>
<evidence type="ECO:0000256" key="12">
    <source>
        <dbReference type="PIRSR" id="PIRSR004682-3"/>
    </source>
</evidence>
<dbReference type="FunFam" id="3.40.50.1000:FF:000037">
    <property type="entry name" value="D,D-heptose 1,7-bisphosphate phosphatase"/>
    <property type="match status" value="1"/>
</dbReference>
<feature type="binding site" evidence="13">
    <location>
        <position position="17"/>
    </location>
    <ligand>
        <name>Mg(2+)</name>
        <dbReference type="ChEBI" id="CHEBI:18420"/>
    </ligand>
</feature>
<proteinExistence type="inferred from homology"/>
<dbReference type="PIRSF" id="PIRSF004682">
    <property type="entry name" value="GmhB"/>
    <property type="match status" value="1"/>
</dbReference>
<dbReference type="AlphaFoldDB" id="A0A5C8LKN3"/>
<dbReference type="InterPro" id="IPR006549">
    <property type="entry name" value="HAD-SF_hydro_IIIA"/>
</dbReference>
<dbReference type="NCBIfam" id="TIGR01656">
    <property type="entry name" value="Histidinol-ppas"/>
    <property type="match status" value="1"/>
</dbReference>
<dbReference type="SUPFAM" id="SSF56784">
    <property type="entry name" value="HAD-like"/>
    <property type="match status" value="1"/>
</dbReference>
<comment type="similarity">
    <text evidence="8 9">Belongs to the gmhB family.</text>
</comment>
<evidence type="ECO:0000313" key="15">
    <source>
        <dbReference type="Proteomes" id="UP000321814"/>
    </source>
</evidence>
<feature type="binding site" evidence="13">
    <location>
        <position position="113"/>
    </location>
    <ligand>
        <name>Zn(2+)</name>
        <dbReference type="ChEBI" id="CHEBI:29105"/>
    </ligand>
</feature>
<evidence type="ECO:0000256" key="2">
    <source>
        <dbReference type="ARBA" id="ARBA00022490"/>
    </source>
</evidence>
<dbReference type="PANTHER" id="PTHR42891:SF1">
    <property type="entry name" value="D-GLYCERO-BETA-D-MANNO-HEPTOSE-1,7-BISPHOSPHATE 7-PHOSPHATASE"/>
    <property type="match status" value="1"/>
</dbReference>
<dbReference type="NCBIfam" id="TIGR01662">
    <property type="entry name" value="HAD-SF-IIIA"/>
    <property type="match status" value="1"/>
</dbReference>
<dbReference type="NCBIfam" id="TIGR00213">
    <property type="entry name" value="GmhB_yaeD"/>
    <property type="match status" value="1"/>
</dbReference>
<dbReference type="OrthoDB" id="9788272at2"/>
<gene>
    <name evidence="14" type="primary">gmhB</name>
    <name evidence="14" type="ORF">FU839_17615</name>
</gene>
<protein>
    <recommendedName>
        <fullName evidence="7 9">D,D-heptose 1,7-bisphosphate phosphatase</fullName>
        <ecNumber evidence="9">3.1.3.-</ecNumber>
    </recommendedName>
</protein>
<dbReference type="CDD" id="cd07503">
    <property type="entry name" value="HAD_HisB-N"/>
    <property type="match status" value="1"/>
</dbReference>
<name>A0A5C8LKN3_9GAMM</name>
<evidence type="ECO:0000256" key="13">
    <source>
        <dbReference type="PIRSR" id="PIRSR004682-4"/>
    </source>
</evidence>
<dbReference type="GO" id="GO:0005975">
    <property type="term" value="P:carbohydrate metabolic process"/>
    <property type="evidence" value="ECO:0007669"/>
    <property type="project" value="InterPro"/>
</dbReference>
<organism evidence="14 15">
    <name type="scientific">Rheinheimera tangshanensis</name>
    <dbReference type="NCBI Taxonomy" id="400153"/>
    <lineage>
        <taxon>Bacteria</taxon>
        <taxon>Pseudomonadati</taxon>
        <taxon>Pseudomonadota</taxon>
        <taxon>Gammaproteobacteria</taxon>
        <taxon>Chromatiales</taxon>
        <taxon>Chromatiaceae</taxon>
        <taxon>Rheinheimera</taxon>
    </lineage>
</organism>
<dbReference type="GO" id="GO:0005737">
    <property type="term" value="C:cytoplasm"/>
    <property type="evidence" value="ECO:0007669"/>
    <property type="project" value="UniProtKB-SubCell"/>
</dbReference>
<evidence type="ECO:0000256" key="4">
    <source>
        <dbReference type="ARBA" id="ARBA00022801"/>
    </source>
</evidence>
<evidence type="ECO:0000256" key="11">
    <source>
        <dbReference type="PIRSR" id="PIRSR004682-2"/>
    </source>
</evidence>